<dbReference type="Gene3D" id="3.60.10.10">
    <property type="entry name" value="Endonuclease/exonuclease/phosphatase"/>
    <property type="match status" value="1"/>
</dbReference>
<dbReference type="Proteomes" id="UP000054018">
    <property type="component" value="Unassembled WGS sequence"/>
</dbReference>
<organism evidence="3 4">
    <name type="scientific">Pisolithus microcarpus 441</name>
    <dbReference type="NCBI Taxonomy" id="765257"/>
    <lineage>
        <taxon>Eukaryota</taxon>
        <taxon>Fungi</taxon>
        <taxon>Dikarya</taxon>
        <taxon>Basidiomycota</taxon>
        <taxon>Agaricomycotina</taxon>
        <taxon>Agaricomycetes</taxon>
        <taxon>Agaricomycetidae</taxon>
        <taxon>Boletales</taxon>
        <taxon>Sclerodermatineae</taxon>
        <taxon>Pisolithaceae</taxon>
        <taxon>Pisolithus</taxon>
    </lineage>
</organism>
<reference evidence="4" key="2">
    <citation type="submission" date="2015-01" db="EMBL/GenBank/DDBJ databases">
        <title>Evolutionary Origins and Diversification of the Mycorrhizal Mutualists.</title>
        <authorList>
            <consortium name="DOE Joint Genome Institute"/>
            <consortium name="Mycorrhizal Genomics Consortium"/>
            <person name="Kohler A."/>
            <person name="Kuo A."/>
            <person name="Nagy L.G."/>
            <person name="Floudas D."/>
            <person name="Copeland A."/>
            <person name="Barry K.W."/>
            <person name="Cichocki N."/>
            <person name="Veneault-Fourrey C."/>
            <person name="LaButti K."/>
            <person name="Lindquist E.A."/>
            <person name="Lipzen A."/>
            <person name="Lundell T."/>
            <person name="Morin E."/>
            <person name="Murat C."/>
            <person name="Riley R."/>
            <person name="Ohm R."/>
            <person name="Sun H."/>
            <person name="Tunlid A."/>
            <person name="Henrissat B."/>
            <person name="Grigoriev I.V."/>
            <person name="Hibbett D.S."/>
            <person name="Martin F."/>
        </authorList>
    </citation>
    <scope>NUCLEOTIDE SEQUENCE [LARGE SCALE GENOMIC DNA]</scope>
    <source>
        <strain evidence="4">441</strain>
    </source>
</reference>
<feature type="domain" description="Endonuclease/exonuclease/phosphatase" evidence="2">
    <location>
        <begin position="36"/>
        <end position="126"/>
    </location>
</feature>
<dbReference type="Pfam" id="PF14529">
    <property type="entry name" value="Exo_endo_phos_2"/>
    <property type="match status" value="1"/>
</dbReference>
<feature type="region of interest" description="Disordered" evidence="1">
    <location>
        <begin position="151"/>
        <end position="172"/>
    </location>
</feature>
<dbReference type="AlphaFoldDB" id="A0A0C9XWG6"/>
<evidence type="ECO:0000313" key="4">
    <source>
        <dbReference type="Proteomes" id="UP000054018"/>
    </source>
</evidence>
<dbReference type="OrthoDB" id="2840473at2759"/>
<dbReference type="HOGENOM" id="CLU_132777_0_0_1"/>
<evidence type="ECO:0000259" key="2">
    <source>
        <dbReference type="Pfam" id="PF14529"/>
    </source>
</evidence>
<sequence>MLISTSLSTNAWHQIPFLSPDVVVVQLTGPHNKVMLVNIYNNCNEHNTEAALDEFLTSEATTIQPSQGDHVIWLGDFNCHHPLWDNNDNTQLFTTQSLTRAQCLVDLLDRYGMAMALPKGILTLQLLNSKNWTRPDMCSALNTPWVSSSNMELTHPTEAPKQTMSPSSASWT</sequence>
<proteinExistence type="predicted"/>
<name>A0A0C9XWG6_9AGAM</name>
<dbReference type="InterPro" id="IPR005135">
    <property type="entry name" value="Endo/exonuclease/phosphatase"/>
</dbReference>
<feature type="compositionally biased region" description="Polar residues" evidence="1">
    <location>
        <begin position="160"/>
        <end position="172"/>
    </location>
</feature>
<dbReference type="SUPFAM" id="SSF56219">
    <property type="entry name" value="DNase I-like"/>
    <property type="match status" value="1"/>
</dbReference>
<evidence type="ECO:0000313" key="3">
    <source>
        <dbReference type="EMBL" id="KIK16810.1"/>
    </source>
</evidence>
<dbReference type="InterPro" id="IPR036691">
    <property type="entry name" value="Endo/exonu/phosph_ase_sf"/>
</dbReference>
<reference evidence="3 4" key="1">
    <citation type="submission" date="2014-04" db="EMBL/GenBank/DDBJ databases">
        <authorList>
            <consortium name="DOE Joint Genome Institute"/>
            <person name="Kuo A."/>
            <person name="Kohler A."/>
            <person name="Costa M.D."/>
            <person name="Nagy L.G."/>
            <person name="Floudas D."/>
            <person name="Copeland A."/>
            <person name="Barry K.W."/>
            <person name="Cichocki N."/>
            <person name="Veneault-Fourrey C."/>
            <person name="LaButti K."/>
            <person name="Lindquist E.A."/>
            <person name="Lipzen A."/>
            <person name="Lundell T."/>
            <person name="Morin E."/>
            <person name="Murat C."/>
            <person name="Sun H."/>
            <person name="Tunlid A."/>
            <person name="Henrissat B."/>
            <person name="Grigoriev I.V."/>
            <person name="Hibbett D.S."/>
            <person name="Martin F."/>
            <person name="Nordberg H.P."/>
            <person name="Cantor M.N."/>
            <person name="Hua S.X."/>
        </authorList>
    </citation>
    <scope>NUCLEOTIDE SEQUENCE [LARGE SCALE GENOMIC DNA]</scope>
    <source>
        <strain evidence="3 4">441</strain>
    </source>
</reference>
<dbReference type="EMBL" id="KN833846">
    <property type="protein sequence ID" value="KIK16810.1"/>
    <property type="molecule type" value="Genomic_DNA"/>
</dbReference>
<keyword evidence="4" id="KW-1185">Reference proteome</keyword>
<accession>A0A0C9XWG6</accession>
<dbReference type="GO" id="GO:0003824">
    <property type="term" value="F:catalytic activity"/>
    <property type="evidence" value="ECO:0007669"/>
    <property type="project" value="InterPro"/>
</dbReference>
<gene>
    <name evidence="3" type="ORF">PISMIDRAFT_15565</name>
</gene>
<evidence type="ECO:0000256" key="1">
    <source>
        <dbReference type="SAM" id="MobiDB-lite"/>
    </source>
</evidence>
<protein>
    <recommendedName>
        <fullName evidence="2">Endonuclease/exonuclease/phosphatase domain-containing protein</fullName>
    </recommendedName>
</protein>